<feature type="domain" description="CheR-type methyltransferase" evidence="1">
    <location>
        <begin position="1"/>
        <end position="278"/>
    </location>
</feature>
<reference evidence="2 3" key="1">
    <citation type="journal article" date="2015" name="Microbes Environ.">
        <title>Distribution and evolution of nitrogen fixation genes in the phylum bacteroidetes.</title>
        <authorList>
            <person name="Inoue J."/>
            <person name="Oshima K."/>
            <person name="Suda W."/>
            <person name="Sakamoto M."/>
            <person name="Iino T."/>
            <person name="Noda S."/>
            <person name="Hongoh Y."/>
            <person name="Hattori M."/>
            <person name="Ohkuma M."/>
        </authorList>
    </citation>
    <scope>NUCLEOTIDE SEQUENCE [LARGE SCALE GENOMIC DNA]</scope>
    <source>
        <strain evidence="2">JCM 15548</strain>
    </source>
</reference>
<sequence>MQNSELSQTYKEYLLILKECSPYDFSEYSDNSIDRRIQKIRHDYHLSMPDLIQKTKSDPEFVEQVVEAITVNTTELFRDPKVWNQLRQKVLPTFKNHPKINIWHAGCSTGQEVYSLIILLDDLNLLDKAAIYATDISQKALEHAKRGSYRFSFNYEKYLTNFQGAFEQSDTPDIKKYFNINESKDTISIKPQFLGRVKYIKHDLVKEELPFYNKFDLIFCRNVLIYFNGALQTKIVQRFHDNLFPGGNMVLGSHETLNGFFKTKFAKNGPVYARTNSFHLKY</sequence>
<dbReference type="PROSITE" id="PS50123">
    <property type="entry name" value="CHER"/>
    <property type="match status" value="1"/>
</dbReference>
<dbReference type="PANTHER" id="PTHR24422:SF8">
    <property type="entry name" value="CHEMOTAXIS PROTEIN"/>
    <property type="match status" value="1"/>
</dbReference>
<evidence type="ECO:0000313" key="3">
    <source>
        <dbReference type="Proteomes" id="UP000032900"/>
    </source>
</evidence>
<dbReference type="RefSeq" id="WP_062128083.1">
    <property type="nucleotide sequence ID" value="NZ_BAZW01000061.1"/>
</dbReference>
<dbReference type="InterPro" id="IPR022642">
    <property type="entry name" value="CheR_C"/>
</dbReference>
<keyword evidence="3" id="KW-1185">Reference proteome</keyword>
<gene>
    <name evidence="2" type="ORF">JCM15548_14168</name>
</gene>
<dbReference type="SMART" id="SM00138">
    <property type="entry name" value="MeTrc"/>
    <property type="match status" value="1"/>
</dbReference>
<dbReference type="InterPro" id="IPR029063">
    <property type="entry name" value="SAM-dependent_MTases_sf"/>
</dbReference>
<dbReference type="GO" id="GO:0008757">
    <property type="term" value="F:S-adenosylmethionine-dependent methyltransferase activity"/>
    <property type="evidence" value="ECO:0007669"/>
    <property type="project" value="InterPro"/>
</dbReference>
<evidence type="ECO:0000313" key="2">
    <source>
        <dbReference type="EMBL" id="GAO31770.1"/>
    </source>
</evidence>
<dbReference type="InterPro" id="IPR050903">
    <property type="entry name" value="Bact_Chemotaxis_MeTrfase"/>
</dbReference>
<evidence type="ECO:0000259" key="1">
    <source>
        <dbReference type="PROSITE" id="PS50123"/>
    </source>
</evidence>
<keyword evidence="2" id="KW-0489">Methyltransferase</keyword>
<dbReference type="AlphaFoldDB" id="A0A0E9M3K5"/>
<protein>
    <submittedName>
        <fullName evidence="2">Chemotaxis protein methyltransferase CheR</fullName>
    </submittedName>
</protein>
<dbReference type="OrthoDB" id="9816309at2"/>
<dbReference type="EMBL" id="BAZW01000061">
    <property type="protein sequence ID" value="GAO31770.1"/>
    <property type="molecule type" value="Genomic_DNA"/>
</dbReference>
<dbReference type="SUPFAM" id="SSF53335">
    <property type="entry name" value="S-adenosyl-L-methionine-dependent methyltransferases"/>
    <property type="match status" value="1"/>
</dbReference>
<dbReference type="InterPro" id="IPR000780">
    <property type="entry name" value="CheR_MeTrfase"/>
</dbReference>
<comment type="caution">
    <text evidence="2">The sequence shown here is derived from an EMBL/GenBank/DDBJ whole genome shotgun (WGS) entry which is preliminary data.</text>
</comment>
<accession>A0A0E9M3K5</accession>
<dbReference type="Pfam" id="PF01739">
    <property type="entry name" value="CheR"/>
    <property type="match status" value="1"/>
</dbReference>
<dbReference type="CDD" id="cd02440">
    <property type="entry name" value="AdoMet_MTases"/>
    <property type="match status" value="1"/>
</dbReference>
<dbReference type="PANTHER" id="PTHR24422">
    <property type="entry name" value="CHEMOTAXIS PROTEIN METHYLTRANSFERASE"/>
    <property type="match status" value="1"/>
</dbReference>
<organism evidence="2 3">
    <name type="scientific">Geofilum rubicundum JCM 15548</name>
    <dbReference type="NCBI Taxonomy" id="1236989"/>
    <lineage>
        <taxon>Bacteria</taxon>
        <taxon>Pseudomonadati</taxon>
        <taxon>Bacteroidota</taxon>
        <taxon>Bacteroidia</taxon>
        <taxon>Marinilabiliales</taxon>
        <taxon>Marinilabiliaceae</taxon>
        <taxon>Geofilum</taxon>
    </lineage>
</organism>
<proteinExistence type="predicted"/>
<dbReference type="PRINTS" id="PR00996">
    <property type="entry name" value="CHERMTFRASE"/>
</dbReference>
<name>A0A0E9M3K5_9BACT</name>
<keyword evidence="2" id="KW-0808">Transferase</keyword>
<dbReference type="Proteomes" id="UP000032900">
    <property type="component" value="Unassembled WGS sequence"/>
</dbReference>
<dbReference type="Gene3D" id="3.40.50.150">
    <property type="entry name" value="Vaccinia Virus protein VP39"/>
    <property type="match status" value="1"/>
</dbReference>
<dbReference type="STRING" id="1236989.JCM15548_14168"/>
<dbReference type="GO" id="GO:0032259">
    <property type="term" value="P:methylation"/>
    <property type="evidence" value="ECO:0007669"/>
    <property type="project" value="UniProtKB-KW"/>
</dbReference>